<dbReference type="EMBL" id="CP003153">
    <property type="protein sequence ID" value="AEV27231.1"/>
    <property type="molecule type" value="Genomic_DNA"/>
</dbReference>
<dbReference type="STRING" id="640081.Dsui_2895"/>
<dbReference type="InterPro" id="IPR007487">
    <property type="entry name" value="ABC_transpt-TYRBP-like"/>
</dbReference>
<organism evidence="2 3">
    <name type="scientific">Azospira oryzae (strain ATCC BAA-33 / DSM 13638 / PS)</name>
    <name type="common">Dechlorosoma suillum</name>
    <dbReference type="NCBI Taxonomy" id="640081"/>
    <lineage>
        <taxon>Bacteria</taxon>
        <taxon>Pseudomonadati</taxon>
        <taxon>Pseudomonadota</taxon>
        <taxon>Betaproteobacteria</taxon>
        <taxon>Rhodocyclales</taxon>
        <taxon>Rhodocyclaceae</taxon>
        <taxon>Azospira</taxon>
    </lineage>
</organism>
<protein>
    <submittedName>
        <fullName evidence="2">ABC-type uncharacterized transport system, periplasmic component</fullName>
    </submittedName>
</protein>
<accession>G8QGB3</accession>
<sequence length="329" mass="34655">MSRLFPSPALPRLRMLCHIALALLWLGLTAGAAPAAAADTVAVVLSERGGVYAEFLDALNAGMAQSPGRRVVRLTGVAAAGEKIDEAELGDASLVLAVGAGAARALARMEGTPPVLSVLVPRLTFERIAAESGRRARPGSFSALYLDQPLSRQLNLLRFALPGRKRVAALLGPESAALAPRLRSAVSRAGFELQMEQVAEEGDIVPALNRLLPATDVLLALPDGLVFNRNTARPVLLTTYRHQRPVVGFSQAYVTAGALAAVFSTPAQMGRQTAEFLRGLPAGRVTLGAPLYPSYFSVAVNRNVARSLGLDLPDEGVLREALEKAGEGE</sequence>
<feature type="chain" id="PRO_5003513625" evidence="1">
    <location>
        <begin position="33"/>
        <end position="329"/>
    </location>
</feature>
<dbReference type="PANTHER" id="PTHR35271:SF1">
    <property type="entry name" value="ABC TRANSPORTER, SUBSTRATE-BINDING LIPOPROTEIN"/>
    <property type="match status" value="1"/>
</dbReference>
<dbReference type="Pfam" id="PF04392">
    <property type="entry name" value="ABC_sub_bind"/>
    <property type="match status" value="1"/>
</dbReference>
<dbReference type="eggNOG" id="COG2984">
    <property type="taxonomic scope" value="Bacteria"/>
</dbReference>
<dbReference type="KEGG" id="dsu:Dsui_2895"/>
<reference evidence="2 3" key="1">
    <citation type="journal article" date="2012" name="J. Bacteriol.">
        <title>Complete genome sequence of the anaerobic perchlorate-reducing bacterium Azospira suillum strain PS.</title>
        <authorList>
            <person name="Byrne-Bailey K.G."/>
            <person name="Coates J.D."/>
        </authorList>
    </citation>
    <scope>NUCLEOTIDE SEQUENCE [LARGE SCALE GENOMIC DNA]</scope>
    <source>
        <strain evidence="3">ATCC BAA-33 / DSM 13638 / PS</strain>
    </source>
</reference>
<feature type="signal peptide" evidence="1">
    <location>
        <begin position="1"/>
        <end position="32"/>
    </location>
</feature>
<dbReference type="Gene3D" id="3.40.50.2300">
    <property type="match status" value="1"/>
</dbReference>
<proteinExistence type="predicted"/>
<evidence type="ECO:0000313" key="3">
    <source>
        <dbReference type="Proteomes" id="UP000005633"/>
    </source>
</evidence>
<gene>
    <name evidence="2" type="ordered locus">Dsui_2895</name>
</gene>
<name>G8QGB3_AZOOP</name>
<dbReference type="HOGENOM" id="CLU_058196_4_1_4"/>
<dbReference type="PANTHER" id="PTHR35271">
    <property type="entry name" value="ABC TRANSPORTER, SUBSTRATE-BINDING LIPOPROTEIN-RELATED"/>
    <property type="match status" value="1"/>
</dbReference>
<dbReference type="Proteomes" id="UP000005633">
    <property type="component" value="Chromosome"/>
</dbReference>
<keyword evidence="1" id="KW-0732">Signal</keyword>
<dbReference type="AlphaFoldDB" id="G8QGB3"/>
<evidence type="ECO:0000256" key="1">
    <source>
        <dbReference type="SAM" id="SignalP"/>
    </source>
</evidence>
<evidence type="ECO:0000313" key="2">
    <source>
        <dbReference type="EMBL" id="AEV27231.1"/>
    </source>
</evidence>